<evidence type="ECO:0000256" key="4">
    <source>
        <dbReference type="ARBA" id="ARBA00022729"/>
    </source>
</evidence>
<sequence length="513" mass="56402">MVMVEVHARVMARSTFLVSVSLFASAVLARTVEYNLKISNGKIAPDGVERKSATLGTQYADGLRGPIVIYMIIHFAMIDPDDPHKHLYDVDNSDTVLVLGDWYHSSSTAIEASGNITLQRPDSATINGKGRFDDTIPANPETLYTLKVKRGKRYRLRVINTGVIASHRFSIQDHKCTVIASDGTPTEPYTVDQFNILAAQRRDCVFTADQAPGTYWINAPLTNVANKTVQALLVYEDDSGPYQPPKGPYDTCSVSEDVMKYWTHRHGHGHGSMLASMLGHGGHKVRSGRIGVGHKVAKRQANTTLVVLDETKLAPLNYKVPCNPNKPADMTVDLTFSLGQAAGTWAINNITYKSPYDPALLTILKDKDGVTESDFSPTAHTVILPKSKCIEFNLKGSSGIPITHPVHLHGHTFSVVQYGNSAPNYINPPQGDVVGTPDSGVRFRFMTDNPGPWFLHCHIDWHLVEGFAMVFAEAPEAVKEGSESVPVDSKWSKLCAAYDEWFKSQSETQNPDL</sequence>
<reference evidence="7" key="1">
    <citation type="submission" date="2021-01" db="EMBL/GenBank/DDBJ databases">
        <authorList>
            <person name="Kaushik A."/>
        </authorList>
    </citation>
    <scope>NUCLEOTIDE SEQUENCE</scope>
    <source>
        <strain evidence="7">Type strain: AG8-Rh-89/</strain>
    </source>
</reference>
<name>A0A8H3C274_9AGAM</name>
<feature type="domain" description="Plastocyanin-like" evidence="5">
    <location>
        <begin position="94"/>
        <end position="236"/>
    </location>
</feature>
<proteinExistence type="inferred from homology"/>
<dbReference type="InterPro" id="IPR045087">
    <property type="entry name" value="Cu-oxidase_fam"/>
</dbReference>
<comment type="subunit">
    <text evidence="3">Homodimer.</text>
</comment>
<keyword evidence="4" id="KW-0732">Signal</keyword>
<dbReference type="GO" id="GO:0005507">
    <property type="term" value="F:copper ion binding"/>
    <property type="evidence" value="ECO:0007669"/>
    <property type="project" value="InterPro"/>
</dbReference>
<dbReference type="InterPro" id="IPR008972">
    <property type="entry name" value="Cupredoxin"/>
</dbReference>
<dbReference type="SUPFAM" id="SSF49503">
    <property type="entry name" value="Cupredoxins"/>
    <property type="match status" value="2"/>
</dbReference>
<evidence type="ECO:0000313" key="7">
    <source>
        <dbReference type="EMBL" id="CAE6471214.1"/>
    </source>
</evidence>
<dbReference type="PANTHER" id="PTHR11709:SF511">
    <property type="entry name" value="LACCASE"/>
    <property type="match status" value="1"/>
</dbReference>
<comment type="similarity">
    <text evidence="2">Belongs to the multicopper oxidase family.</text>
</comment>
<evidence type="ECO:0000256" key="1">
    <source>
        <dbReference type="ARBA" id="ARBA00002075"/>
    </source>
</evidence>
<accession>A0A8H3C274</accession>
<organism evidence="7 8">
    <name type="scientific">Rhizoctonia solani</name>
    <dbReference type="NCBI Taxonomy" id="456999"/>
    <lineage>
        <taxon>Eukaryota</taxon>
        <taxon>Fungi</taxon>
        <taxon>Dikarya</taxon>
        <taxon>Basidiomycota</taxon>
        <taxon>Agaricomycotina</taxon>
        <taxon>Agaricomycetes</taxon>
        <taxon>Cantharellales</taxon>
        <taxon>Ceratobasidiaceae</taxon>
        <taxon>Rhizoctonia</taxon>
    </lineage>
</organism>
<dbReference type="AlphaFoldDB" id="A0A8H3C274"/>
<gene>
    <name evidence="7" type="ORF">RDB_LOCUS62692</name>
</gene>
<dbReference type="Gene3D" id="2.60.40.420">
    <property type="entry name" value="Cupredoxins - blue copper proteins"/>
    <property type="match status" value="2"/>
</dbReference>
<feature type="domain" description="Plastocyanin-like" evidence="6">
    <location>
        <begin position="354"/>
        <end position="476"/>
    </location>
</feature>
<dbReference type="InterPro" id="IPR001117">
    <property type="entry name" value="Cu-oxidase_2nd"/>
</dbReference>
<protein>
    <recommendedName>
        <fullName evidence="9">Laccase-2</fullName>
    </recommendedName>
</protein>
<dbReference type="OrthoDB" id="5945798at2759"/>
<evidence type="ECO:0000256" key="2">
    <source>
        <dbReference type="ARBA" id="ARBA00010609"/>
    </source>
</evidence>
<dbReference type="FunFam" id="2.60.40.420:FF:000045">
    <property type="entry name" value="Laccase 2"/>
    <property type="match status" value="1"/>
</dbReference>
<dbReference type="Pfam" id="PF00394">
    <property type="entry name" value="Cu-oxidase"/>
    <property type="match status" value="1"/>
</dbReference>
<dbReference type="GO" id="GO:0016491">
    <property type="term" value="F:oxidoreductase activity"/>
    <property type="evidence" value="ECO:0007669"/>
    <property type="project" value="InterPro"/>
</dbReference>
<dbReference type="InterPro" id="IPR011706">
    <property type="entry name" value="Cu-oxidase_C"/>
</dbReference>
<evidence type="ECO:0008006" key="9">
    <source>
        <dbReference type="Google" id="ProtNLM"/>
    </source>
</evidence>
<evidence type="ECO:0000256" key="3">
    <source>
        <dbReference type="ARBA" id="ARBA00011738"/>
    </source>
</evidence>
<evidence type="ECO:0000259" key="5">
    <source>
        <dbReference type="Pfam" id="PF00394"/>
    </source>
</evidence>
<dbReference type="CDD" id="cd13903">
    <property type="entry name" value="CuRO_3_Tv-LCC_like"/>
    <property type="match status" value="1"/>
</dbReference>
<dbReference type="EMBL" id="CAJMWZ010003199">
    <property type="protein sequence ID" value="CAE6471214.1"/>
    <property type="molecule type" value="Genomic_DNA"/>
</dbReference>
<evidence type="ECO:0000313" key="8">
    <source>
        <dbReference type="Proteomes" id="UP000663850"/>
    </source>
</evidence>
<dbReference type="Proteomes" id="UP000663850">
    <property type="component" value="Unassembled WGS sequence"/>
</dbReference>
<dbReference type="Pfam" id="PF07731">
    <property type="entry name" value="Cu-oxidase_2"/>
    <property type="match status" value="1"/>
</dbReference>
<comment type="function">
    <text evidence="1">Lignin degradation and detoxification of lignin-derived products.</text>
</comment>
<dbReference type="PANTHER" id="PTHR11709">
    <property type="entry name" value="MULTI-COPPER OXIDASE"/>
    <property type="match status" value="1"/>
</dbReference>
<comment type="caution">
    <text evidence="7">The sequence shown here is derived from an EMBL/GenBank/DDBJ whole genome shotgun (WGS) entry which is preliminary data.</text>
</comment>
<evidence type="ECO:0000259" key="6">
    <source>
        <dbReference type="Pfam" id="PF07731"/>
    </source>
</evidence>